<comment type="caution">
    <text evidence="1">The sequence shown here is derived from an EMBL/GenBank/DDBJ whole genome shotgun (WGS) entry which is preliminary data.</text>
</comment>
<dbReference type="PATRIC" id="fig|1240678.4.peg.5376"/>
<name>A0A0D7CHY1_9ACTN</name>
<keyword evidence="2" id="KW-1185">Reference proteome</keyword>
<dbReference type="EMBL" id="JRKI01000032">
    <property type="protein sequence ID" value="KIZ15661.1"/>
    <property type="molecule type" value="Genomic_DNA"/>
</dbReference>
<sequence>MSETPETERNLCPDCLAGPDPANTRIGVGLPIEIWHAPDCPQFTIMQINWEAGSRQIKEQDAWAKGVFPAAHEALKQAAAAMPPGTAAQPFIDALTELVQAQADTTGFVVLHQWASILDRHFPPQLPDTDHTTE</sequence>
<protein>
    <submittedName>
        <fullName evidence="1">Uncharacterized protein</fullName>
    </submittedName>
</protein>
<dbReference type="Proteomes" id="UP000032458">
    <property type="component" value="Unassembled WGS sequence"/>
</dbReference>
<gene>
    <name evidence="1" type="ORF">SNA_25280</name>
</gene>
<organism evidence="1 2">
    <name type="scientific">Streptomyces natalensis ATCC 27448</name>
    <dbReference type="NCBI Taxonomy" id="1240678"/>
    <lineage>
        <taxon>Bacteria</taxon>
        <taxon>Bacillati</taxon>
        <taxon>Actinomycetota</taxon>
        <taxon>Actinomycetes</taxon>
        <taxon>Kitasatosporales</taxon>
        <taxon>Streptomycetaceae</taxon>
        <taxon>Streptomyces</taxon>
    </lineage>
</organism>
<dbReference type="AlphaFoldDB" id="A0A0D7CHY1"/>
<accession>A0A0D7CHY1</accession>
<dbReference type="RefSeq" id="WP_030065809.1">
    <property type="nucleotide sequence ID" value="NZ_JRKI01000032.1"/>
</dbReference>
<reference evidence="1 2" key="1">
    <citation type="submission" date="2014-09" db="EMBL/GenBank/DDBJ databases">
        <title>Draft genome sequence of Streptomyces natalensis ATCC 27448, producer of the antifungal pimaricin.</title>
        <authorList>
            <person name="Mendes M.V."/>
            <person name="Beites T."/>
            <person name="Pires S."/>
            <person name="Santos C.L."/>
            <person name="Moradas-Ferreira P."/>
        </authorList>
    </citation>
    <scope>NUCLEOTIDE SEQUENCE [LARGE SCALE GENOMIC DNA]</scope>
    <source>
        <strain evidence="1 2">ATCC 27448</strain>
    </source>
</reference>
<evidence type="ECO:0000313" key="1">
    <source>
        <dbReference type="EMBL" id="KIZ15661.1"/>
    </source>
</evidence>
<evidence type="ECO:0000313" key="2">
    <source>
        <dbReference type="Proteomes" id="UP000032458"/>
    </source>
</evidence>
<proteinExistence type="predicted"/>